<feature type="domain" description="Glycosyl hydrolases family 38 C-terminal" evidence="3">
    <location>
        <begin position="313"/>
        <end position="388"/>
    </location>
</feature>
<reference evidence="4" key="1">
    <citation type="submission" date="2025-08" db="UniProtKB">
        <authorList>
            <consortium name="Ensembl"/>
        </authorList>
    </citation>
    <scope>IDENTIFICATION</scope>
</reference>
<evidence type="ECO:0000259" key="2">
    <source>
        <dbReference type="Pfam" id="PF07748"/>
    </source>
</evidence>
<dbReference type="GO" id="GO:0006013">
    <property type="term" value="P:mannose metabolic process"/>
    <property type="evidence" value="ECO:0007669"/>
    <property type="project" value="InterPro"/>
</dbReference>
<proteinExistence type="predicted"/>
<dbReference type="InterPro" id="IPR011013">
    <property type="entry name" value="Gal_mutarotase_sf_dom"/>
</dbReference>
<organism evidence="4 5">
    <name type="scientific">Neogobius melanostomus</name>
    <name type="common">round goby</name>
    <dbReference type="NCBI Taxonomy" id="47308"/>
    <lineage>
        <taxon>Eukaryota</taxon>
        <taxon>Metazoa</taxon>
        <taxon>Chordata</taxon>
        <taxon>Craniata</taxon>
        <taxon>Vertebrata</taxon>
        <taxon>Euteleostomi</taxon>
        <taxon>Actinopterygii</taxon>
        <taxon>Neopterygii</taxon>
        <taxon>Teleostei</taxon>
        <taxon>Neoteleostei</taxon>
        <taxon>Acanthomorphata</taxon>
        <taxon>Gobiaria</taxon>
        <taxon>Gobiiformes</taxon>
        <taxon>Gobioidei</taxon>
        <taxon>Gobiidae</taxon>
        <taxon>Benthophilinae</taxon>
        <taxon>Neogobiini</taxon>
        <taxon>Neogobius</taxon>
    </lineage>
</organism>
<sequence length="392" mass="44442">KVINTVRFALGLALVQVPSVGVSSVTSREPQTPVSVTVQMAHWHHCVLSLPEGNFATKIKHNFQLNFDIRVVVCREALLDGCKGNQFVLFDDVPLYWDAWDVMDYHLQTRKPVVEVMEAPRVMCSDRLRATVSFSLRVSERSTITQEIIMDAMCPYLKFNTQVQWEELHKFLKVEFPVRVHSPNATYEIQFGHVQRPTHRNTSWDWARFEVWGHKWADLSEHNFGVALLNDCKYGYSVYRNTMTLSLLRAPKAPDAHADMGTHQFTYAIMPHAGCFQDSSVIQCAYNLNSPLRPVQCPPETVAWSGFSVSSPAVVLETIKQAEDQPRTLLLRLYEAHGSTVSAALSSALPVSEAWHCDLLERKDPIRPAKLTAQGIMLHFKPFEIVSLLLVL</sequence>
<dbReference type="FunFam" id="2.70.98.30:FF:000001">
    <property type="entry name" value="alpha-mannosidase 2C1 isoform X2"/>
    <property type="match status" value="1"/>
</dbReference>
<dbReference type="GO" id="GO:0009313">
    <property type="term" value="P:oligosaccharide catabolic process"/>
    <property type="evidence" value="ECO:0007669"/>
    <property type="project" value="TreeGrafter"/>
</dbReference>
<reference evidence="4" key="2">
    <citation type="submission" date="2025-09" db="UniProtKB">
        <authorList>
            <consortium name="Ensembl"/>
        </authorList>
    </citation>
    <scope>IDENTIFICATION</scope>
</reference>
<evidence type="ECO:0000313" key="5">
    <source>
        <dbReference type="Proteomes" id="UP000694523"/>
    </source>
</evidence>
<keyword evidence="5" id="KW-1185">Reference proteome</keyword>
<dbReference type="AlphaFoldDB" id="A0A8C6SRZ1"/>
<dbReference type="Ensembl" id="ENSNMLT00000010437.1">
    <property type="protein sequence ID" value="ENSNMLP00000009226.1"/>
    <property type="gene ID" value="ENSNMLG00000006130.1"/>
</dbReference>
<dbReference type="GO" id="GO:0004559">
    <property type="term" value="F:alpha-mannosidase activity"/>
    <property type="evidence" value="ECO:0007669"/>
    <property type="project" value="InterPro"/>
</dbReference>
<dbReference type="InterPro" id="IPR041147">
    <property type="entry name" value="GH38_C"/>
</dbReference>
<name>A0A8C6SRZ1_9GOBI</name>
<feature type="signal peptide" evidence="1">
    <location>
        <begin position="1"/>
        <end position="24"/>
    </location>
</feature>
<protein>
    <recommendedName>
        <fullName evidence="6">Alpha-mannosidase</fullName>
    </recommendedName>
</protein>
<dbReference type="Pfam" id="PF17677">
    <property type="entry name" value="Glyco_hydro38C2"/>
    <property type="match status" value="1"/>
</dbReference>
<evidence type="ECO:0000259" key="3">
    <source>
        <dbReference type="Pfam" id="PF17677"/>
    </source>
</evidence>
<evidence type="ECO:0000256" key="1">
    <source>
        <dbReference type="SAM" id="SignalP"/>
    </source>
</evidence>
<dbReference type="SUPFAM" id="SSF74650">
    <property type="entry name" value="Galactose mutarotase-like"/>
    <property type="match status" value="1"/>
</dbReference>
<dbReference type="PANTHER" id="PTHR46017:SF1">
    <property type="entry name" value="ALPHA-MANNOSIDASE 2C1"/>
    <property type="match status" value="1"/>
</dbReference>
<feature type="domain" description="Glycosyl hydrolase family 38 C-terminal" evidence="2">
    <location>
        <begin position="78"/>
        <end position="257"/>
    </location>
</feature>
<dbReference type="Gene3D" id="2.70.98.30">
    <property type="entry name" value="Golgi alpha-mannosidase II, domain 4"/>
    <property type="match status" value="1"/>
</dbReference>
<keyword evidence="1" id="KW-0732">Signal</keyword>
<accession>A0A8C6SRZ1</accession>
<dbReference type="Proteomes" id="UP000694523">
    <property type="component" value="Unplaced"/>
</dbReference>
<dbReference type="Pfam" id="PF07748">
    <property type="entry name" value="Glyco_hydro_38C"/>
    <property type="match status" value="1"/>
</dbReference>
<evidence type="ECO:0000313" key="4">
    <source>
        <dbReference type="Ensembl" id="ENSNMLP00000009226.1"/>
    </source>
</evidence>
<evidence type="ECO:0008006" key="6">
    <source>
        <dbReference type="Google" id="ProtNLM"/>
    </source>
</evidence>
<dbReference type="PANTHER" id="PTHR46017">
    <property type="entry name" value="ALPHA-MANNOSIDASE 2C1"/>
    <property type="match status" value="1"/>
</dbReference>
<dbReference type="InterPro" id="IPR011682">
    <property type="entry name" value="Glyco_hydro_38_C"/>
</dbReference>
<dbReference type="GO" id="GO:0030246">
    <property type="term" value="F:carbohydrate binding"/>
    <property type="evidence" value="ECO:0007669"/>
    <property type="project" value="InterPro"/>
</dbReference>
<dbReference type="Gene3D" id="2.60.40.2220">
    <property type="match status" value="1"/>
</dbReference>
<feature type="chain" id="PRO_5034174501" description="Alpha-mannosidase" evidence="1">
    <location>
        <begin position="25"/>
        <end position="392"/>
    </location>
</feature>